<feature type="transmembrane region" description="Helical" evidence="5">
    <location>
        <begin position="6"/>
        <end position="27"/>
    </location>
</feature>
<keyword evidence="5" id="KW-1003">Cell membrane</keyword>
<dbReference type="PANTHER" id="PTHR43701">
    <property type="entry name" value="MEMBRANE TRANSPORTER PROTEIN MJ0441-RELATED"/>
    <property type="match status" value="1"/>
</dbReference>
<evidence type="ECO:0000256" key="4">
    <source>
        <dbReference type="ARBA" id="ARBA00023136"/>
    </source>
</evidence>
<dbReference type="STRING" id="1319815.HMPREF0202_01309"/>
<feature type="transmembrane region" description="Helical" evidence="5">
    <location>
        <begin position="74"/>
        <end position="91"/>
    </location>
</feature>
<proteinExistence type="inferred from homology"/>
<gene>
    <name evidence="6" type="ORF">HMPREF0202_01309</name>
</gene>
<accession>U7VAQ5</accession>
<dbReference type="PANTHER" id="PTHR43701:SF2">
    <property type="entry name" value="MEMBRANE TRANSPORTER PROTEIN YJNA-RELATED"/>
    <property type="match status" value="1"/>
</dbReference>
<dbReference type="PATRIC" id="fig|1319815.3.peg.1261"/>
<protein>
    <recommendedName>
        <fullName evidence="5">Probable membrane transporter protein</fullName>
    </recommendedName>
</protein>
<feature type="transmembrane region" description="Helical" evidence="5">
    <location>
        <begin position="39"/>
        <end position="59"/>
    </location>
</feature>
<dbReference type="HOGENOM" id="CLU_045498_8_0_0"/>
<dbReference type="InterPro" id="IPR002781">
    <property type="entry name" value="TM_pro_TauE-like"/>
</dbReference>
<feature type="transmembrane region" description="Helical" evidence="5">
    <location>
        <begin position="142"/>
        <end position="170"/>
    </location>
</feature>
<dbReference type="Pfam" id="PF01925">
    <property type="entry name" value="TauE"/>
    <property type="match status" value="1"/>
</dbReference>
<keyword evidence="7" id="KW-1185">Reference proteome</keyword>
<dbReference type="GO" id="GO:0005886">
    <property type="term" value="C:plasma membrane"/>
    <property type="evidence" value="ECO:0007669"/>
    <property type="project" value="UniProtKB-SubCell"/>
</dbReference>
<feature type="transmembrane region" description="Helical" evidence="5">
    <location>
        <begin position="204"/>
        <end position="226"/>
    </location>
</feature>
<evidence type="ECO:0000256" key="2">
    <source>
        <dbReference type="ARBA" id="ARBA00022692"/>
    </source>
</evidence>
<sequence length="261" mass="27237">MEILYFVVCLGASILGAISGIGGGVIIKPILDALGTMQVSTISFLSGCTVLGMTTMTLYRNSKAGVRPEKKRGTPLAIGAAIGGLLGKQLFDWVRVASGDPNMAGAVQSFVLAAVTVGVLIFTIQKSKITPFNIENTTVSLIIGFLLGALSSFLGIGGGPINLMILYLCFGLNSKEAAINSIYIILFSQGVSVAQTIFKGIPEFVWLAFVMMVAGGVIGGTVGPIISKKLSLKGVDKIYLCMVVGIILISIYNGMSYLGVL</sequence>
<feature type="transmembrane region" description="Helical" evidence="5">
    <location>
        <begin position="238"/>
        <end position="260"/>
    </location>
</feature>
<dbReference type="InterPro" id="IPR051598">
    <property type="entry name" value="TSUP/Inactive_protease-like"/>
</dbReference>
<evidence type="ECO:0000256" key="3">
    <source>
        <dbReference type="ARBA" id="ARBA00022989"/>
    </source>
</evidence>
<dbReference type="Proteomes" id="UP000017081">
    <property type="component" value="Unassembled WGS sequence"/>
</dbReference>
<evidence type="ECO:0000256" key="1">
    <source>
        <dbReference type="ARBA" id="ARBA00004141"/>
    </source>
</evidence>
<comment type="similarity">
    <text evidence="5">Belongs to the 4-toluene sulfonate uptake permease (TSUP) (TC 2.A.102) family.</text>
</comment>
<feature type="transmembrane region" description="Helical" evidence="5">
    <location>
        <begin position="103"/>
        <end position="122"/>
    </location>
</feature>
<evidence type="ECO:0000313" key="7">
    <source>
        <dbReference type="Proteomes" id="UP000017081"/>
    </source>
</evidence>
<reference evidence="6 7" key="1">
    <citation type="submission" date="2013-08" db="EMBL/GenBank/DDBJ databases">
        <authorList>
            <person name="Weinstock G."/>
            <person name="Sodergren E."/>
            <person name="Wylie T."/>
            <person name="Fulton L."/>
            <person name="Fulton R."/>
            <person name="Fronick C."/>
            <person name="O'Laughlin M."/>
            <person name="Godfrey J."/>
            <person name="Miner T."/>
            <person name="Herter B."/>
            <person name="Appelbaum E."/>
            <person name="Cordes M."/>
            <person name="Lek S."/>
            <person name="Wollam A."/>
            <person name="Pepin K.H."/>
            <person name="Palsikar V.B."/>
            <person name="Mitreva M."/>
            <person name="Wilson R.K."/>
        </authorList>
    </citation>
    <scope>NUCLEOTIDE SEQUENCE [LARGE SCALE GENOMIC DNA]</scope>
    <source>
        <strain evidence="6 7">ATCC BAA-474</strain>
    </source>
</reference>
<comment type="caution">
    <text evidence="6">The sequence shown here is derived from an EMBL/GenBank/DDBJ whole genome shotgun (WGS) entry which is preliminary data.</text>
</comment>
<dbReference type="EMBL" id="AXZF01000047">
    <property type="protein sequence ID" value="ERT68777.1"/>
    <property type="molecule type" value="Genomic_DNA"/>
</dbReference>
<name>U7VAQ5_9FUSO</name>
<dbReference type="eggNOG" id="COG0730">
    <property type="taxonomic scope" value="Bacteria"/>
</dbReference>
<keyword evidence="3 5" id="KW-1133">Transmembrane helix</keyword>
<evidence type="ECO:0000256" key="5">
    <source>
        <dbReference type="RuleBase" id="RU363041"/>
    </source>
</evidence>
<dbReference type="AlphaFoldDB" id="U7VAQ5"/>
<organism evidence="6 7">
    <name type="scientific">Cetobacterium somerae ATCC BAA-474</name>
    <dbReference type="NCBI Taxonomy" id="1319815"/>
    <lineage>
        <taxon>Bacteria</taxon>
        <taxon>Fusobacteriati</taxon>
        <taxon>Fusobacteriota</taxon>
        <taxon>Fusobacteriia</taxon>
        <taxon>Fusobacteriales</taxon>
        <taxon>Fusobacteriaceae</taxon>
        <taxon>Cetobacterium</taxon>
    </lineage>
</organism>
<dbReference type="RefSeq" id="WP_023050847.1">
    <property type="nucleotide sequence ID" value="NZ_CP173065.2"/>
</dbReference>
<evidence type="ECO:0000313" key="6">
    <source>
        <dbReference type="EMBL" id="ERT68777.1"/>
    </source>
</evidence>
<keyword evidence="2 5" id="KW-0812">Transmembrane</keyword>
<comment type="subcellular location">
    <subcellularLocation>
        <location evidence="5">Cell membrane</location>
        <topology evidence="5">Multi-pass membrane protein</topology>
    </subcellularLocation>
    <subcellularLocation>
        <location evidence="1">Membrane</location>
        <topology evidence="1">Multi-pass membrane protein</topology>
    </subcellularLocation>
</comment>
<keyword evidence="4 5" id="KW-0472">Membrane</keyword>